<evidence type="ECO:0000313" key="4">
    <source>
        <dbReference type="Proteomes" id="UP000596660"/>
    </source>
</evidence>
<evidence type="ECO:0000256" key="2">
    <source>
        <dbReference type="PROSITE-ProRule" id="PRU00708"/>
    </source>
</evidence>
<dbReference type="KEGG" id="cqi:110705725"/>
<dbReference type="PROSITE" id="PS51375">
    <property type="entry name" value="PPR"/>
    <property type="match status" value="2"/>
</dbReference>
<sequence length="638" mass="72440">MRNQWRLLLRNRHFLSPTSVSRPLSHLQVTSTPKSSLSTSSFSPHFNHFEHPFLRHFSSIHEKSPESLTLLSIFNKPINGDEIKNELDANNVVITRDLLVNVLRDLNSDPKAAIKLFDWVLERENGSLSSKAYNFMLGILGSNALVKEFWEMVESMRKRGYGVRKGAFDKVLERFEKDGLQSDVEKLKGLYSKDLTGASVDTASARVSKIVRREAWDENVEKELSALGVEYTTELVKMVLEKLSEEPMKGLIFFRWVEESGLFKHDQQTYNAMAVVLGRQECLYRFWIVIEDMKNAGYEIELDTYVKVLERFVKKRMMKDSVSLYEVAMNGANRPSRRDCTFLLKKIAVAKVLDMELFSRVVKAFTDKGYALDDSMLDAVLKSLTSVGRMRMYNNVLDAMVKGGYNPSGAMQNRVAFDLSSSRMKDEANEFMVKLEECGMTPDHRTWVSVIEGHCIGGDLEKAKDCFEKMVEKEEATSAGYALDLLVNAYCNRDRAAEAFKVLSDIVNKVDIKPGHTTYKTLISKLLVQKGFQEACSLLGLMKNNGFPPFLDPFITYLVKRGTANEAMVFFKAMTVNKYPSTNVFLRVFEALLKAGRHSKAQNLLAMCPQYIRNHADVLNLFCSMKPEKPAKPAAFAT</sequence>
<protein>
    <recommendedName>
        <fullName evidence="5">Pentatricopeptide repeat-containing protein</fullName>
    </recommendedName>
</protein>
<dbReference type="Gene3D" id="1.25.40.10">
    <property type="entry name" value="Tetratricopeptide repeat domain"/>
    <property type="match status" value="3"/>
</dbReference>
<accession>A0A803LC47</accession>
<dbReference type="PANTHER" id="PTHR47003:SF3">
    <property type="entry name" value="SMALL RIBOSOMAL SUBUNIT PROTEIN MS81 (RPPR8)"/>
    <property type="match status" value="1"/>
</dbReference>
<dbReference type="RefSeq" id="XP_021739333.1">
    <property type="nucleotide sequence ID" value="XM_021883641.1"/>
</dbReference>
<name>A0A803LC47_CHEQI</name>
<proteinExistence type="predicted"/>
<dbReference type="AlphaFoldDB" id="A0A803LC47"/>
<organism evidence="3 4">
    <name type="scientific">Chenopodium quinoa</name>
    <name type="common">Quinoa</name>
    <dbReference type="NCBI Taxonomy" id="63459"/>
    <lineage>
        <taxon>Eukaryota</taxon>
        <taxon>Viridiplantae</taxon>
        <taxon>Streptophyta</taxon>
        <taxon>Embryophyta</taxon>
        <taxon>Tracheophyta</taxon>
        <taxon>Spermatophyta</taxon>
        <taxon>Magnoliopsida</taxon>
        <taxon>eudicotyledons</taxon>
        <taxon>Gunneridae</taxon>
        <taxon>Pentapetalae</taxon>
        <taxon>Caryophyllales</taxon>
        <taxon>Chenopodiaceae</taxon>
        <taxon>Chenopodioideae</taxon>
        <taxon>Atripliceae</taxon>
        <taxon>Chenopodium</taxon>
    </lineage>
</organism>
<dbReference type="EnsemblPlants" id="AUR62009436-RA">
    <property type="protein sequence ID" value="AUR62009436-RA:cds"/>
    <property type="gene ID" value="AUR62009436"/>
</dbReference>
<dbReference type="PANTHER" id="PTHR47003">
    <property type="entry name" value="OS01G0970900 PROTEIN"/>
    <property type="match status" value="1"/>
</dbReference>
<dbReference type="SMR" id="A0A803LC47"/>
<dbReference type="GO" id="GO:0008380">
    <property type="term" value="P:RNA splicing"/>
    <property type="evidence" value="ECO:0007669"/>
    <property type="project" value="InterPro"/>
</dbReference>
<dbReference type="OrthoDB" id="777957at2759"/>
<dbReference type="InterPro" id="IPR002885">
    <property type="entry name" value="PPR_rpt"/>
</dbReference>
<dbReference type="InterPro" id="IPR044578">
    <property type="entry name" value="BIR6-like"/>
</dbReference>
<dbReference type="Proteomes" id="UP000596660">
    <property type="component" value="Unplaced"/>
</dbReference>
<dbReference type="OMA" id="LYEFAMG"/>
<reference evidence="3" key="2">
    <citation type="submission" date="2021-03" db="UniProtKB">
        <authorList>
            <consortium name="EnsemblPlants"/>
        </authorList>
    </citation>
    <scope>IDENTIFICATION</scope>
</reference>
<feature type="repeat" description="PPR" evidence="2">
    <location>
        <begin position="515"/>
        <end position="549"/>
    </location>
</feature>
<feature type="repeat" description="PPR" evidence="2">
    <location>
        <begin position="443"/>
        <end position="473"/>
    </location>
</feature>
<dbReference type="NCBIfam" id="TIGR00756">
    <property type="entry name" value="PPR"/>
    <property type="match status" value="1"/>
</dbReference>
<dbReference type="InterPro" id="IPR011990">
    <property type="entry name" value="TPR-like_helical_dom_sf"/>
</dbReference>
<keyword evidence="4" id="KW-1185">Reference proteome</keyword>
<evidence type="ECO:0000256" key="1">
    <source>
        <dbReference type="ARBA" id="ARBA00022737"/>
    </source>
</evidence>
<reference evidence="3" key="1">
    <citation type="journal article" date="2017" name="Nature">
        <title>The genome of Chenopodium quinoa.</title>
        <authorList>
            <person name="Jarvis D.E."/>
            <person name="Ho Y.S."/>
            <person name="Lightfoot D.J."/>
            <person name="Schmoeckel S.M."/>
            <person name="Li B."/>
            <person name="Borm T.J.A."/>
            <person name="Ohyanagi H."/>
            <person name="Mineta K."/>
            <person name="Michell C.T."/>
            <person name="Saber N."/>
            <person name="Kharbatia N.M."/>
            <person name="Rupper R.R."/>
            <person name="Sharp A.R."/>
            <person name="Dally N."/>
            <person name="Boughton B.A."/>
            <person name="Woo Y.H."/>
            <person name="Gao G."/>
            <person name="Schijlen E.G.W.M."/>
            <person name="Guo X."/>
            <person name="Momin A.A."/>
            <person name="Negrao S."/>
            <person name="Al-Babili S."/>
            <person name="Gehring C."/>
            <person name="Roessner U."/>
            <person name="Jung C."/>
            <person name="Murphy K."/>
            <person name="Arold S.T."/>
            <person name="Gojobori T."/>
            <person name="van der Linden C.G."/>
            <person name="van Loo E.N."/>
            <person name="Jellen E.N."/>
            <person name="Maughan P.J."/>
            <person name="Tester M."/>
        </authorList>
    </citation>
    <scope>NUCLEOTIDE SEQUENCE [LARGE SCALE GENOMIC DNA]</scope>
    <source>
        <strain evidence="3">cv. PI 614886</strain>
    </source>
</reference>
<dbReference type="Gramene" id="AUR62009436-RA">
    <property type="protein sequence ID" value="AUR62009436-RA:cds"/>
    <property type="gene ID" value="AUR62009436"/>
</dbReference>
<dbReference type="Pfam" id="PF01535">
    <property type="entry name" value="PPR"/>
    <property type="match status" value="2"/>
</dbReference>
<gene>
    <name evidence="3" type="primary">LOC110705725</name>
</gene>
<evidence type="ECO:0008006" key="5">
    <source>
        <dbReference type="Google" id="ProtNLM"/>
    </source>
</evidence>
<keyword evidence="1" id="KW-0677">Repeat</keyword>
<evidence type="ECO:0000313" key="3">
    <source>
        <dbReference type="EnsemblPlants" id="AUR62009436-RA:cds"/>
    </source>
</evidence>
<dbReference type="GeneID" id="110705725"/>